<evidence type="ECO:0000313" key="5">
    <source>
        <dbReference type="Proteomes" id="UP001165378"/>
    </source>
</evidence>
<keyword evidence="5" id="KW-1185">Reference proteome</keyword>
<gene>
    <name evidence="4" type="ORF">LZ495_02670</name>
</gene>
<accession>A0AA41U068</accession>
<evidence type="ECO:0000313" key="4">
    <source>
        <dbReference type="EMBL" id="MCF2526127.1"/>
    </source>
</evidence>
<dbReference type="Gene3D" id="2.60.40.2020">
    <property type="match status" value="1"/>
</dbReference>
<dbReference type="InterPro" id="IPR036331">
    <property type="entry name" value="Chagasin-like_sf"/>
</dbReference>
<reference evidence="4" key="1">
    <citation type="submission" date="2022-01" db="EMBL/GenBank/DDBJ databases">
        <title>Genome-Based Taxonomic Classification of the Phylum Actinobacteria.</title>
        <authorList>
            <person name="Gao Y."/>
        </authorList>
    </citation>
    <scope>NUCLEOTIDE SEQUENCE</scope>
    <source>
        <strain evidence="4">KLBMP 8922</strain>
    </source>
</reference>
<proteinExistence type="predicted"/>
<dbReference type="EMBL" id="JAKFHA010000001">
    <property type="protein sequence ID" value="MCF2526127.1"/>
    <property type="molecule type" value="Genomic_DNA"/>
</dbReference>
<dbReference type="RefSeq" id="WP_235050185.1">
    <property type="nucleotide sequence ID" value="NZ_JAKFHA010000001.1"/>
</dbReference>
<keyword evidence="3" id="KW-0732">Signal</keyword>
<sequence length="136" mass="13648">MTASRLGRAGLSLAAAVVFSVGVGAYTPASAATVTLTNADSGKTVLVPVGDTVKVTLTPKQAQGLKWTWRVPSASDSGVLERTAGSTSPNGGATAVFKVQEPGTSAITAQGVCKPVASGAECPSTTRTWKVSIEVD</sequence>
<evidence type="ECO:0000256" key="2">
    <source>
        <dbReference type="ARBA" id="ARBA00022704"/>
    </source>
</evidence>
<keyword evidence="2" id="KW-0789">Thiol protease inhibitor</keyword>
<evidence type="ECO:0000256" key="1">
    <source>
        <dbReference type="ARBA" id="ARBA00022690"/>
    </source>
</evidence>
<feature type="signal peptide" evidence="3">
    <location>
        <begin position="1"/>
        <end position="31"/>
    </location>
</feature>
<keyword evidence="1" id="KW-0646">Protease inhibitor</keyword>
<comment type="caution">
    <text evidence="4">The sequence shown here is derived from an EMBL/GenBank/DDBJ whole genome shotgun (WGS) entry which is preliminary data.</text>
</comment>
<protein>
    <recommendedName>
        <fullName evidence="6">Proteinase inhibitor I42 chagasin domain-containing protein</fullName>
    </recommendedName>
</protein>
<organism evidence="4 5">
    <name type="scientific">Yinghuangia soli</name>
    <dbReference type="NCBI Taxonomy" id="2908204"/>
    <lineage>
        <taxon>Bacteria</taxon>
        <taxon>Bacillati</taxon>
        <taxon>Actinomycetota</taxon>
        <taxon>Actinomycetes</taxon>
        <taxon>Kitasatosporales</taxon>
        <taxon>Streptomycetaceae</taxon>
        <taxon>Yinghuangia</taxon>
    </lineage>
</organism>
<dbReference type="GO" id="GO:0004869">
    <property type="term" value="F:cysteine-type endopeptidase inhibitor activity"/>
    <property type="evidence" value="ECO:0007669"/>
    <property type="project" value="UniProtKB-KW"/>
</dbReference>
<evidence type="ECO:0000256" key="3">
    <source>
        <dbReference type="SAM" id="SignalP"/>
    </source>
</evidence>
<feature type="chain" id="PRO_5041205884" description="Proteinase inhibitor I42 chagasin domain-containing protein" evidence="3">
    <location>
        <begin position="32"/>
        <end position="136"/>
    </location>
</feature>
<name>A0AA41U068_9ACTN</name>
<dbReference type="Proteomes" id="UP001165378">
    <property type="component" value="Unassembled WGS sequence"/>
</dbReference>
<evidence type="ECO:0008006" key="6">
    <source>
        <dbReference type="Google" id="ProtNLM"/>
    </source>
</evidence>
<dbReference type="AlphaFoldDB" id="A0AA41U068"/>